<sequence length="156" mass="18462">MNNQELIEKIYLESTKGIKEEILNNCDAWYNHVLNLSKAQQVVYTVILFQWQVENGGSHQYFLNSYGQFAYLTIKNLKLIEASQRANLLDAATHLVNEEYLIEDDFRHLIFNRELSKIVDFDDILFDKLNELDDKYYEMKDENISELLGNYLKIIL</sequence>
<dbReference type="InterPro" id="IPR025402">
    <property type="entry name" value="DMP19_C"/>
</dbReference>
<accession>A0A1I5D013</accession>
<proteinExistence type="predicted"/>
<feature type="domain" description="DNA mimic protein DMP19 C-terminal" evidence="1">
    <location>
        <begin position="35"/>
        <end position="153"/>
    </location>
</feature>
<organism evidence="2 3">
    <name type="scientific">Chryseobacterium oleae</name>
    <dbReference type="NCBI Taxonomy" id="491207"/>
    <lineage>
        <taxon>Bacteria</taxon>
        <taxon>Pseudomonadati</taxon>
        <taxon>Bacteroidota</taxon>
        <taxon>Flavobacteriia</taxon>
        <taxon>Flavobacteriales</taxon>
        <taxon>Weeksellaceae</taxon>
        <taxon>Chryseobacterium group</taxon>
        <taxon>Chryseobacterium</taxon>
    </lineage>
</organism>
<dbReference type="EMBL" id="FOVD01000011">
    <property type="protein sequence ID" value="SFN92446.1"/>
    <property type="molecule type" value="Genomic_DNA"/>
</dbReference>
<evidence type="ECO:0000313" key="2">
    <source>
        <dbReference type="EMBL" id="SFN92446.1"/>
    </source>
</evidence>
<dbReference type="Proteomes" id="UP000198769">
    <property type="component" value="Unassembled WGS sequence"/>
</dbReference>
<reference evidence="3" key="1">
    <citation type="submission" date="2016-10" db="EMBL/GenBank/DDBJ databases">
        <authorList>
            <person name="Varghese N."/>
            <person name="Submissions S."/>
        </authorList>
    </citation>
    <scope>NUCLEOTIDE SEQUENCE [LARGE SCALE GENOMIC DNA]</scope>
    <source>
        <strain evidence="3">DSM 25575</strain>
    </source>
</reference>
<keyword evidence="3" id="KW-1185">Reference proteome</keyword>
<gene>
    <name evidence="2" type="ORF">SAMN05421594_4736</name>
</gene>
<evidence type="ECO:0000313" key="3">
    <source>
        <dbReference type="Proteomes" id="UP000198769"/>
    </source>
</evidence>
<dbReference type="AlphaFoldDB" id="A0A1I5D013"/>
<dbReference type="Gene3D" id="1.20.1420.60">
    <property type="match status" value="1"/>
</dbReference>
<name>A0A1I5D013_CHROL</name>
<evidence type="ECO:0000259" key="1">
    <source>
        <dbReference type="Pfam" id="PF14300"/>
    </source>
</evidence>
<dbReference type="Pfam" id="PF14300">
    <property type="entry name" value="DMP19"/>
    <property type="match status" value="1"/>
</dbReference>
<dbReference type="RefSeq" id="WP_167375337.1">
    <property type="nucleotide sequence ID" value="NZ_FOVD01000011.1"/>
</dbReference>
<protein>
    <recommendedName>
        <fullName evidence="1">DNA mimic protein DMP19 C-terminal domain-containing protein</fullName>
    </recommendedName>
</protein>